<evidence type="ECO:0000313" key="2">
    <source>
        <dbReference type="Proteomes" id="UP000054007"/>
    </source>
</evidence>
<sequence>PKVPLAYVQWYTAPRLTDRIRAIHNMPSVKKALSSDGVTPAWSIIPLSNIRQSCMLFPDFGRTPVSVWDTDNCVLDTCSDFLVNNWLSLFTYQTVYM</sequence>
<dbReference type="EMBL" id="KN880904">
    <property type="protein sequence ID" value="KIY61622.1"/>
    <property type="molecule type" value="Genomic_DNA"/>
</dbReference>
<evidence type="ECO:0000313" key="1">
    <source>
        <dbReference type="EMBL" id="KIY61622.1"/>
    </source>
</evidence>
<organism evidence="1 2">
    <name type="scientific">Cylindrobasidium torrendii FP15055 ss-10</name>
    <dbReference type="NCBI Taxonomy" id="1314674"/>
    <lineage>
        <taxon>Eukaryota</taxon>
        <taxon>Fungi</taxon>
        <taxon>Dikarya</taxon>
        <taxon>Basidiomycota</taxon>
        <taxon>Agaricomycotina</taxon>
        <taxon>Agaricomycetes</taxon>
        <taxon>Agaricomycetidae</taxon>
        <taxon>Agaricales</taxon>
        <taxon>Marasmiineae</taxon>
        <taxon>Physalacriaceae</taxon>
        <taxon>Cylindrobasidium</taxon>
    </lineage>
</organism>
<gene>
    <name evidence="1" type="ORF">CYLTODRAFT_362598</name>
</gene>
<proteinExistence type="predicted"/>
<feature type="non-terminal residue" evidence="1">
    <location>
        <position position="1"/>
    </location>
</feature>
<name>A0A0D7ATQ9_9AGAR</name>
<reference evidence="1 2" key="1">
    <citation type="journal article" date="2015" name="Fungal Genet. Biol.">
        <title>Evolution of novel wood decay mechanisms in Agaricales revealed by the genome sequences of Fistulina hepatica and Cylindrobasidium torrendii.</title>
        <authorList>
            <person name="Floudas D."/>
            <person name="Held B.W."/>
            <person name="Riley R."/>
            <person name="Nagy L.G."/>
            <person name="Koehler G."/>
            <person name="Ransdell A.S."/>
            <person name="Younus H."/>
            <person name="Chow J."/>
            <person name="Chiniquy J."/>
            <person name="Lipzen A."/>
            <person name="Tritt A."/>
            <person name="Sun H."/>
            <person name="Haridas S."/>
            <person name="LaButti K."/>
            <person name="Ohm R.A."/>
            <person name="Kues U."/>
            <person name="Blanchette R.A."/>
            <person name="Grigoriev I.V."/>
            <person name="Minto R.E."/>
            <person name="Hibbett D.S."/>
        </authorList>
    </citation>
    <scope>NUCLEOTIDE SEQUENCE [LARGE SCALE GENOMIC DNA]</scope>
    <source>
        <strain evidence="1 2">FP15055 ss-10</strain>
    </source>
</reference>
<dbReference type="Proteomes" id="UP000054007">
    <property type="component" value="Unassembled WGS sequence"/>
</dbReference>
<keyword evidence="2" id="KW-1185">Reference proteome</keyword>
<protein>
    <submittedName>
        <fullName evidence="1">Uncharacterized protein</fullName>
    </submittedName>
</protein>
<dbReference type="AlphaFoldDB" id="A0A0D7ATQ9"/>
<dbReference type="OrthoDB" id="3244185at2759"/>
<accession>A0A0D7ATQ9</accession>